<evidence type="ECO:0000313" key="5">
    <source>
        <dbReference type="Proteomes" id="UP001062165"/>
    </source>
</evidence>
<dbReference type="InterPro" id="IPR001789">
    <property type="entry name" value="Sig_transdc_resp-reg_receiver"/>
</dbReference>
<dbReference type="RefSeq" id="WP_263051960.1">
    <property type="nucleotide sequence ID" value="NZ_CP106735.1"/>
</dbReference>
<dbReference type="InterPro" id="IPR046947">
    <property type="entry name" value="LytR-like"/>
</dbReference>
<dbReference type="PROSITE" id="PS50110">
    <property type="entry name" value="RESPONSE_REGULATORY"/>
    <property type="match status" value="1"/>
</dbReference>
<dbReference type="Gene3D" id="2.40.50.1020">
    <property type="entry name" value="LytTr DNA-binding domain"/>
    <property type="match status" value="1"/>
</dbReference>
<dbReference type="EMBL" id="CP106735">
    <property type="protein sequence ID" value="UXX80230.1"/>
    <property type="molecule type" value="Genomic_DNA"/>
</dbReference>
<organism evidence="4 5">
    <name type="scientific">Reichenbachiella carrageenanivorans</name>
    <dbReference type="NCBI Taxonomy" id="2979869"/>
    <lineage>
        <taxon>Bacteria</taxon>
        <taxon>Pseudomonadati</taxon>
        <taxon>Bacteroidota</taxon>
        <taxon>Cytophagia</taxon>
        <taxon>Cytophagales</taxon>
        <taxon>Reichenbachiellaceae</taxon>
        <taxon>Reichenbachiella</taxon>
    </lineage>
</organism>
<feature type="modified residue" description="4-aspartylphosphate" evidence="1">
    <location>
        <position position="55"/>
    </location>
</feature>
<dbReference type="Pfam" id="PF04397">
    <property type="entry name" value="LytTR"/>
    <property type="match status" value="1"/>
</dbReference>
<evidence type="ECO:0000259" key="2">
    <source>
        <dbReference type="PROSITE" id="PS50110"/>
    </source>
</evidence>
<feature type="domain" description="Response regulatory" evidence="2">
    <location>
        <begin position="5"/>
        <end position="116"/>
    </location>
</feature>
<reference evidence="4" key="1">
    <citation type="submission" date="2022-10" db="EMBL/GenBank/DDBJ databases">
        <title>Comparative genomics and taxonomic characterization of three novel marine species of genus Reichenbachiella exhibiting antioxidant and polysaccharide degradation activities.</title>
        <authorList>
            <person name="Muhammad N."/>
            <person name="Lee Y.-J."/>
            <person name="Ko J."/>
            <person name="Kim S.-G."/>
        </authorList>
    </citation>
    <scope>NUCLEOTIDE SEQUENCE</scope>
    <source>
        <strain evidence="4">Wsw4-B4</strain>
    </source>
</reference>
<evidence type="ECO:0000256" key="1">
    <source>
        <dbReference type="PROSITE-ProRule" id="PRU00169"/>
    </source>
</evidence>
<evidence type="ECO:0000259" key="3">
    <source>
        <dbReference type="PROSITE" id="PS50930"/>
    </source>
</evidence>
<name>A0ABY6D239_9BACT</name>
<dbReference type="Gene3D" id="3.40.50.2300">
    <property type="match status" value="1"/>
</dbReference>
<dbReference type="CDD" id="cd17534">
    <property type="entry name" value="REC_DC-like"/>
    <property type="match status" value="1"/>
</dbReference>
<dbReference type="InterPro" id="IPR011006">
    <property type="entry name" value="CheY-like_superfamily"/>
</dbReference>
<dbReference type="Proteomes" id="UP001062165">
    <property type="component" value="Chromosome"/>
</dbReference>
<dbReference type="Pfam" id="PF00072">
    <property type="entry name" value="Response_reg"/>
    <property type="match status" value="1"/>
</dbReference>
<dbReference type="SMART" id="SM00448">
    <property type="entry name" value="REC"/>
    <property type="match status" value="1"/>
</dbReference>
<accession>A0ABY6D239</accession>
<feature type="domain" description="HTH LytTR-type" evidence="3">
    <location>
        <begin position="132"/>
        <end position="230"/>
    </location>
</feature>
<dbReference type="SUPFAM" id="SSF52172">
    <property type="entry name" value="CheY-like"/>
    <property type="match status" value="1"/>
</dbReference>
<keyword evidence="5" id="KW-1185">Reference proteome</keyword>
<protein>
    <submittedName>
        <fullName evidence="4">Response regulator</fullName>
    </submittedName>
</protein>
<keyword evidence="1" id="KW-0597">Phosphoprotein</keyword>
<sequence length="231" mass="26106">MSKPSVLVVEDEPLIADDIASILEKNGYDVVDIVDEVVDAFASIKKYNPDIALLDINIEGDEDGIDLAERLNVPFVFLTSYYDQNTLDRAKKTNPSGYIVKPFNEKDLIANVEIALSRTRKNKAKVDSPEKLFLRNGQEIVSVMSSDIVYVEAFDNYANVFTATEKFIISHTLKSIEEKLLPFGFIRVHRSYLINFAHVDSLSEGYVFLKGHKVQIGKSYRKEFIDGLSML</sequence>
<dbReference type="PANTHER" id="PTHR37299">
    <property type="entry name" value="TRANSCRIPTIONAL REGULATOR-RELATED"/>
    <property type="match status" value="1"/>
</dbReference>
<dbReference type="InterPro" id="IPR007492">
    <property type="entry name" value="LytTR_DNA-bd_dom"/>
</dbReference>
<dbReference type="PANTHER" id="PTHR37299:SF1">
    <property type="entry name" value="STAGE 0 SPORULATION PROTEIN A HOMOLOG"/>
    <property type="match status" value="1"/>
</dbReference>
<dbReference type="PROSITE" id="PS50930">
    <property type="entry name" value="HTH_LYTTR"/>
    <property type="match status" value="1"/>
</dbReference>
<gene>
    <name evidence="4" type="ORF">N7E81_03840</name>
</gene>
<proteinExistence type="predicted"/>
<evidence type="ECO:0000313" key="4">
    <source>
        <dbReference type="EMBL" id="UXX80230.1"/>
    </source>
</evidence>
<dbReference type="SMART" id="SM00850">
    <property type="entry name" value="LytTR"/>
    <property type="match status" value="1"/>
</dbReference>